<protein>
    <recommendedName>
        <fullName evidence="2">CCHC-type domain-containing protein</fullName>
    </recommendedName>
</protein>
<organism evidence="3 4">
    <name type="scientific">Sporormia fimetaria CBS 119925</name>
    <dbReference type="NCBI Taxonomy" id="1340428"/>
    <lineage>
        <taxon>Eukaryota</taxon>
        <taxon>Fungi</taxon>
        <taxon>Dikarya</taxon>
        <taxon>Ascomycota</taxon>
        <taxon>Pezizomycotina</taxon>
        <taxon>Dothideomycetes</taxon>
        <taxon>Pleosporomycetidae</taxon>
        <taxon>Pleosporales</taxon>
        <taxon>Sporormiaceae</taxon>
        <taxon>Sporormia</taxon>
    </lineage>
</organism>
<name>A0A6A6UW15_9PLEO</name>
<sequence>MHLDNLNRKGWAYGEKKTPGNGKNNRTCYSCGKVGHFSKNFRSKNKVIRQLNMILEREDATLGAIEEEWEVIDPHQQELEDESEALRATTNHEVEPQEEEPTKTRKGPDQNEDWREKAWEGYPDNLVKSPGQDEISTAQSTPRPKVQKIRRYDLRGGYYNYQPSWTACPEEWKTAFQTRYGHYEYLVIPFGLTHYSDKAGSGWFPAGRTLCNTVWFDCKDDCCEAHLWDKRSKLHFPAHDDPAEILQMKLLVNGRCTQDRWQTCLNDDCIRHEKKKQQHGFLDEESFLGQRLAPGVDPGVAMPPTRKN</sequence>
<dbReference type="GO" id="GO:0003676">
    <property type="term" value="F:nucleic acid binding"/>
    <property type="evidence" value="ECO:0007669"/>
    <property type="project" value="InterPro"/>
</dbReference>
<dbReference type="InterPro" id="IPR043502">
    <property type="entry name" value="DNA/RNA_pol_sf"/>
</dbReference>
<accession>A0A6A6UW15</accession>
<feature type="compositionally biased region" description="Basic and acidic residues" evidence="1">
    <location>
        <begin position="90"/>
        <end position="119"/>
    </location>
</feature>
<dbReference type="InterPro" id="IPR036875">
    <property type="entry name" value="Znf_CCHC_sf"/>
</dbReference>
<feature type="domain" description="CCHC-type" evidence="2">
    <location>
        <begin position="26"/>
        <end position="40"/>
    </location>
</feature>
<evidence type="ECO:0000259" key="2">
    <source>
        <dbReference type="Pfam" id="PF00098"/>
    </source>
</evidence>
<dbReference type="EMBL" id="MU006643">
    <property type="protein sequence ID" value="KAF2741634.1"/>
    <property type="molecule type" value="Genomic_DNA"/>
</dbReference>
<evidence type="ECO:0000313" key="4">
    <source>
        <dbReference type="Proteomes" id="UP000799440"/>
    </source>
</evidence>
<feature type="region of interest" description="Disordered" evidence="1">
    <location>
        <begin position="1"/>
        <end position="23"/>
    </location>
</feature>
<evidence type="ECO:0000256" key="1">
    <source>
        <dbReference type="SAM" id="MobiDB-lite"/>
    </source>
</evidence>
<reference evidence="3" key="1">
    <citation type="journal article" date="2020" name="Stud. Mycol.">
        <title>101 Dothideomycetes genomes: a test case for predicting lifestyles and emergence of pathogens.</title>
        <authorList>
            <person name="Haridas S."/>
            <person name="Albert R."/>
            <person name="Binder M."/>
            <person name="Bloem J."/>
            <person name="Labutti K."/>
            <person name="Salamov A."/>
            <person name="Andreopoulos B."/>
            <person name="Baker S."/>
            <person name="Barry K."/>
            <person name="Bills G."/>
            <person name="Bluhm B."/>
            <person name="Cannon C."/>
            <person name="Castanera R."/>
            <person name="Culley D."/>
            <person name="Daum C."/>
            <person name="Ezra D."/>
            <person name="Gonzalez J."/>
            <person name="Henrissat B."/>
            <person name="Kuo A."/>
            <person name="Liang C."/>
            <person name="Lipzen A."/>
            <person name="Lutzoni F."/>
            <person name="Magnuson J."/>
            <person name="Mondo S."/>
            <person name="Nolan M."/>
            <person name="Ohm R."/>
            <person name="Pangilinan J."/>
            <person name="Park H.-J."/>
            <person name="Ramirez L."/>
            <person name="Alfaro M."/>
            <person name="Sun H."/>
            <person name="Tritt A."/>
            <person name="Yoshinaga Y."/>
            <person name="Zwiers L.-H."/>
            <person name="Turgeon B."/>
            <person name="Goodwin S."/>
            <person name="Spatafora J."/>
            <person name="Crous P."/>
            <person name="Grigoriev I."/>
        </authorList>
    </citation>
    <scope>NUCLEOTIDE SEQUENCE</scope>
    <source>
        <strain evidence="3">CBS 119925</strain>
    </source>
</reference>
<feature type="region of interest" description="Disordered" evidence="1">
    <location>
        <begin position="76"/>
        <end position="146"/>
    </location>
</feature>
<keyword evidence="4" id="KW-1185">Reference proteome</keyword>
<dbReference type="SUPFAM" id="SSF57756">
    <property type="entry name" value="Retrovirus zinc finger-like domains"/>
    <property type="match status" value="1"/>
</dbReference>
<dbReference type="GO" id="GO:0008270">
    <property type="term" value="F:zinc ion binding"/>
    <property type="evidence" value="ECO:0007669"/>
    <property type="project" value="InterPro"/>
</dbReference>
<dbReference type="Proteomes" id="UP000799440">
    <property type="component" value="Unassembled WGS sequence"/>
</dbReference>
<gene>
    <name evidence="3" type="ORF">M011DRAFT_472919</name>
</gene>
<dbReference type="Pfam" id="PF00098">
    <property type="entry name" value="zf-CCHC"/>
    <property type="match status" value="1"/>
</dbReference>
<dbReference type="SUPFAM" id="SSF56672">
    <property type="entry name" value="DNA/RNA polymerases"/>
    <property type="match status" value="1"/>
</dbReference>
<proteinExistence type="predicted"/>
<dbReference type="AlphaFoldDB" id="A0A6A6UW15"/>
<dbReference type="InterPro" id="IPR001878">
    <property type="entry name" value="Znf_CCHC"/>
</dbReference>
<dbReference type="Gene3D" id="3.10.10.10">
    <property type="entry name" value="HIV Type 1 Reverse Transcriptase, subunit A, domain 1"/>
    <property type="match status" value="1"/>
</dbReference>
<dbReference type="OrthoDB" id="5361322at2759"/>
<evidence type="ECO:0000313" key="3">
    <source>
        <dbReference type="EMBL" id="KAF2741634.1"/>
    </source>
</evidence>